<dbReference type="RefSeq" id="WP_107749927.1">
    <property type="nucleotide sequence ID" value="NZ_QBKF01000001.1"/>
</dbReference>
<reference evidence="1 2" key="1">
    <citation type="journal article" date="2011" name="Syst. Appl. Microbiol.">
        <title>Defluviimonas denitrificans gen. nov., sp. nov., and Pararhodobacter aggregans gen. nov., sp. nov., non-phototrophic Rhodobacteraceae from the biofilter of a marine aquaculture.</title>
        <authorList>
            <person name="Foesel B.U."/>
            <person name="Drake H.L."/>
            <person name="Schramm A."/>
        </authorList>
    </citation>
    <scope>NUCLEOTIDE SEQUENCE [LARGE SCALE GENOMIC DNA]</scope>
    <source>
        <strain evidence="1 2">D1-19</strain>
    </source>
</reference>
<dbReference type="Proteomes" id="UP000244810">
    <property type="component" value="Unassembled WGS sequence"/>
</dbReference>
<evidence type="ECO:0000313" key="2">
    <source>
        <dbReference type="Proteomes" id="UP000244810"/>
    </source>
</evidence>
<organism evidence="1 2">
    <name type="scientific">Pararhodobacter aggregans</name>
    <dbReference type="NCBI Taxonomy" id="404875"/>
    <lineage>
        <taxon>Bacteria</taxon>
        <taxon>Pseudomonadati</taxon>
        <taxon>Pseudomonadota</taxon>
        <taxon>Alphaproteobacteria</taxon>
        <taxon>Rhodobacterales</taxon>
        <taxon>Paracoccaceae</taxon>
        <taxon>Pararhodobacter</taxon>
    </lineage>
</organism>
<evidence type="ECO:0000313" key="1">
    <source>
        <dbReference type="EMBL" id="PVE49423.1"/>
    </source>
</evidence>
<dbReference type="AlphaFoldDB" id="A0A2T7UXA8"/>
<dbReference type="OrthoDB" id="8481769at2"/>
<comment type="caution">
    <text evidence="1">The sequence shown here is derived from an EMBL/GenBank/DDBJ whole genome shotgun (WGS) entry which is preliminary data.</text>
</comment>
<dbReference type="EMBL" id="QDDR01000001">
    <property type="protein sequence ID" value="PVE49423.1"/>
    <property type="molecule type" value="Genomic_DNA"/>
</dbReference>
<accession>A0A2T7UXA8</accession>
<name>A0A2T7UXA8_9RHOB</name>
<gene>
    <name evidence="1" type="ORF">DDE23_03225</name>
</gene>
<proteinExistence type="predicted"/>
<sequence>MRLVLHIGAHGTDRGQVAAWIAQNRAALEAEGIAAPPPRLFLARISEALDLQRDADPLTREEALLRGLGATGQRRRMVVSAPGLLGSVADVLAPDGFYTRDVARRLYGLRTLFPRTGLSFLLAVRKASGVIPAILPDDAGAVETLVPLLTDDTLPWSRLAGTIRRQTPGASLLAWRHEDLPQVWPGVLAEIVGNRAPLPPAGLLDFAAAGLGAEARLRLTRYLASAEAPPASAGQLRQVAGVFARRYGAAPDPDPAAGLPAWARVRLQELDAGYATEWGDLAGIEGVRVLMPG</sequence>
<keyword evidence="2" id="KW-1185">Reference proteome</keyword>
<protein>
    <submittedName>
        <fullName evidence="1">Uncharacterized protein</fullName>
    </submittedName>
</protein>